<dbReference type="GO" id="GO:0005524">
    <property type="term" value="F:ATP binding"/>
    <property type="evidence" value="ECO:0007669"/>
    <property type="project" value="InterPro"/>
</dbReference>
<dbReference type="Gene3D" id="3.30.1540.20">
    <property type="entry name" value="MutL, C-terminal domain, dimerisation subdomain"/>
    <property type="match status" value="1"/>
</dbReference>
<organism evidence="7 8">
    <name type="scientific">candidate division WS6 bacterium GW2011_GWC1_33_20</name>
    <dbReference type="NCBI Taxonomy" id="1619089"/>
    <lineage>
        <taxon>Bacteria</taxon>
        <taxon>Candidatus Dojkabacteria</taxon>
    </lineage>
</organism>
<comment type="function">
    <text evidence="4">This protein is involved in the repair of mismatches in DNA. It is required for dam-dependent methyl-directed DNA mismatch repair. May act as a 'molecular matchmaker', a protein that promotes the formation of a stable complex between two or more DNA-binding proteins in an ATP-dependent manner without itself being part of a final effector complex.</text>
</comment>
<keyword evidence="3 4" id="KW-0234">DNA repair</keyword>
<dbReference type="InterPro" id="IPR037198">
    <property type="entry name" value="MutL_C_sf"/>
</dbReference>
<dbReference type="SUPFAM" id="SSF54211">
    <property type="entry name" value="Ribosomal protein S5 domain 2-like"/>
    <property type="match status" value="1"/>
</dbReference>
<dbReference type="InterPro" id="IPR002099">
    <property type="entry name" value="MutL/Mlh/PMS"/>
</dbReference>
<accession>A0A0F9ZZ32</accession>
<evidence type="ECO:0000256" key="3">
    <source>
        <dbReference type="ARBA" id="ARBA00023204"/>
    </source>
</evidence>
<evidence type="ECO:0000259" key="5">
    <source>
        <dbReference type="SMART" id="SM00853"/>
    </source>
</evidence>
<dbReference type="SMART" id="SM01340">
    <property type="entry name" value="DNA_mis_repair"/>
    <property type="match status" value="1"/>
</dbReference>
<comment type="caution">
    <text evidence="7">The sequence shown here is derived from an EMBL/GenBank/DDBJ whole genome shotgun (WGS) entry which is preliminary data.</text>
</comment>
<dbReference type="GO" id="GO:0006298">
    <property type="term" value="P:mismatch repair"/>
    <property type="evidence" value="ECO:0007669"/>
    <property type="project" value="UniProtKB-UniRule"/>
</dbReference>
<comment type="similarity">
    <text evidence="1 4">Belongs to the DNA mismatch repair MutL/HexB family.</text>
</comment>
<keyword evidence="2 4" id="KW-0227">DNA damage</keyword>
<dbReference type="InterPro" id="IPR036890">
    <property type="entry name" value="HATPase_C_sf"/>
</dbReference>
<name>A0A0F9ZZ32_9BACT</name>
<dbReference type="HAMAP" id="MF_00149">
    <property type="entry name" value="DNA_mis_repair"/>
    <property type="match status" value="1"/>
</dbReference>
<dbReference type="GO" id="GO:0140664">
    <property type="term" value="F:ATP-dependent DNA damage sensor activity"/>
    <property type="evidence" value="ECO:0007669"/>
    <property type="project" value="InterPro"/>
</dbReference>
<dbReference type="InterPro" id="IPR014762">
    <property type="entry name" value="DNA_mismatch_repair_CS"/>
</dbReference>
<dbReference type="InterPro" id="IPR042121">
    <property type="entry name" value="MutL_C_regsub"/>
</dbReference>
<dbReference type="SMART" id="SM00853">
    <property type="entry name" value="MutL_C"/>
    <property type="match status" value="1"/>
</dbReference>
<dbReference type="GO" id="GO:0032300">
    <property type="term" value="C:mismatch repair complex"/>
    <property type="evidence" value="ECO:0007669"/>
    <property type="project" value="InterPro"/>
</dbReference>
<dbReference type="CDD" id="cd16926">
    <property type="entry name" value="HATPase_MutL-MLH-PMS-like"/>
    <property type="match status" value="1"/>
</dbReference>
<dbReference type="CDD" id="cd00782">
    <property type="entry name" value="MutL_Trans"/>
    <property type="match status" value="1"/>
</dbReference>
<dbReference type="InterPro" id="IPR020568">
    <property type="entry name" value="Ribosomal_Su5_D2-typ_SF"/>
</dbReference>
<dbReference type="PANTHER" id="PTHR10073">
    <property type="entry name" value="DNA MISMATCH REPAIR PROTEIN MLH, PMS, MUTL"/>
    <property type="match status" value="1"/>
</dbReference>
<proteinExistence type="inferred from homology"/>
<dbReference type="EMBL" id="LBOV01000005">
    <property type="protein sequence ID" value="KKP44206.1"/>
    <property type="molecule type" value="Genomic_DNA"/>
</dbReference>
<dbReference type="AlphaFoldDB" id="A0A0F9ZZ32"/>
<dbReference type="GO" id="GO:0016887">
    <property type="term" value="F:ATP hydrolysis activity"/>
    <property type="evidence" value="ECO:0007669"/>
    <property type="project" value="InterPro"/>
</dbReference>
<dbReference type="FunFam" id="3.30.565.10:FF:000003">
    <property type="entry name" value="DNA mismatch repair endonuclease MutL"/>
    <property type="match status" value="1"/>
</dbReference>
<dbReference type="InterPro" id="IPR042120">
    <property type="entry name" value="MutL_C_dimsub"/>
</dbReference>
<dbReference type="Gene3D" id="3.30.1370.100">
    <property type="entry name" value="MutL, C-terminal domain, regulatory subdomain"/>
    <property type="match status" value="1"/>
</dbReference>
<evidence type="ECO:0000256" key="4">
    <source>
        <dbReference type="HAMAP-Rule" id="MF_00149"/>
    </source>
</evidence>
<dbReference type="PANTHER" id="PTHR10073:SF12">
    <property type="entry name" value="DNA MISMATCH REPAIR PROTEIN MLH1"/>
    <property type="match status" value="1"/>
</dbReference>
<dbReference type="InterPro" id="IPR020667">
    <property type="entry name" value="DNA_mismatch_repair_MutL"/>
</dbReference>
<dbReference type="SUPFAM" id="SSF118116">
    <property type="entry name" value="DNA mismatch repair protein MutL"/>
    <property type="match status" value="1"/>
</dbReference>
<evidence type="ECO:0000313" key="7">
    <source>
        <dbReference type="EMBL" id="KKP44206.1"/>
    </source>
</evidence>
<evidence type="ECO:0000259" key="6">
    <source>
        <dbReference type="SMART" id="SM01340"/>
    </source>
</evidence>
<protein>
    <recommendedName>
        <fullName evidence="4">DNA mismatch repair protein MutL</fullName>
    </recommendedName>
</protein>
<dbReference type="InterPro" id="IPR014790">
    <property type="entry name" value="MutL_C"/>
</dbReference>
<dbReference type="Pfam" id="PF08676">
    <property type="entry name" value="MutL_C"/>
    <property type="match status" value="1"/>
</dbReference>
<dbReference type="Gene3D" id="3.30.565.10">
    <property type="entry name" value="Histidine kinase-like ATPase, C-terminal domain"/>
    <property type="match status" value="1"/>
</dbReference>
<dbReference type="PROSITE" id="PS00058">
    <property type="entry name" value="DNA_MISMATCH_REPAIR_1"/>
    <property type="match status" value="1"/>
</dbReference>
<dbReference type="Pfam" id="PF01119">
    <property type="entry name" value="DNA_mis_repair"/>
    <property type="match status" value="1"/>
</dbReference>
<reference evidence="7 8" key="1">
    <citation type="journal article" date="2015" name="Nature">
        <title>rRNA introns, odd ribosomes, and small enigmatic genomes across a large radiation of phyla.</title>
        <authorList>
            <person name="Brown C.T."/>
            <person name="Hug L.A."/>
            <person name="Thomas B.C."/>
            <person name="Sharon I."/>
            <person name="Castelle C.J."/>
            <person name="Singh A."/>
            <person name="Wilkins M.J."/>
            <person name="Williams K.H."/>
            <person name="Banfield J.F."/>
        </authorList>
    </citation>
    <scope>NUCLEOTIDE SEQUENCE [LARGE SCALE GENOMIC DNA]</scope>
</reference>
<dbReference type="InterPro" id="IPR038973">
    <property type="entry name" value="MutL/Mlh/Pms-like"/>
</dbReference>
<evidence type="ECO:0000256" key="1">
    <source>
        <dbReference type="ARBA" id="ARBA00006082"/>
    </source>
</evidence>
<dbReference type="NCBIfam" id="TIGR00585">
    <property type="entry name" value="mutl"/>
    <property type="match status" value="1"/>
</dbReference>
<feature type="domain" description="MutL C-terminal dimerisation" evidence="5">
    <location>
        <begin position="410"/>
        <end position="553"/>
    </location>
</feature>
<dbReference type="PATRIC" id="fig|1619089.3.peg.303"/>
<evidence type="ECO:0000256" key="2">
    <source>
        <dbReference type="ARBA" id="ARBA00022763"/>
    </source>
</evidence>
<dbReference type="InterPro" id="IPR014721">
    <property type="entry name" value="Ribsml_uS5_D2-typ_fold_subgr"/>
</dbReference>
<dbReference type="Proteomes" id="UP000034302">
    <property type="component" value="Unassembled WGS sequence"/>
</dbReference>
<feature type="domain" description="DNA mismatch repair protein S5" evidence="6">
    <location>
        <begin position="218"/>
        <end position="336"/>
    </location>
</feature>
<dbReference type="SUPFAM" id="SSF55874">
    <property type="entry name" value="ATPase domain of HSP90 chaperone/DNA topoisomerase II/histidine kinase"/>
    <property type="match status" value="1"/>
</dbReference>
<evidence type="ECO:0000313" key="8">
    <source>
        <dbReference type="Proteomes" id="UP000034302"/>
    </source>
</evidence>
<dbReference type="InterPro" id="IPR013507">
    <property type="entry name" value="DNA_mismatch_S5_2-like"/>
</dbReference>
<sequence length="597" mass="68193">MNKGIKLNTLPQELVNQIAAGEVIERPASVVKELMDNSIDAQATKIEIKIVNGGIDLIEVSDNGNGIPQENLPSIFKTHTTSKISSFEDLNNLLTMGFRGEALSTILSVANVNLISKYVDSDIANEIVFKDFDNHTVKKAARESGTVVSVRNIFENIPARRKFLKSAQTEYKKILDTLYPYFLIYPNISFVVWKDSKKVIDLRNIPNAKADTVEKERIESLMKEDFVKRMVKLFYDGGGIKVKGLVGHPSDHQKRISNQYIFVNRRPVWDNGIARAILSGYERYIPFGEKVPFIVLIDINPDLIDVNVHPRKEEIRFLNPFRAYSAVEEAVKKAITGVTSFKMDTPMINIQRDGKIYTPRDISFKSNQSGSVRDSLLFSKEVFSDTGYVKSIASEKSEIEFKDEEQGIRNIFQIFNKYIVIEFDSDILWIVDQHAAAERITFEKLKKSNGDSIEKQNLLVPYTVQFSESELIVLREMKEFFSEFGIEYTVTDTGIEISSTPVEFVNTDFKKFFDEIFALSEDISNLSKEINKLKEDILATMACHGSVRSGQYLHREEMMDIYKKLIVCENPYSCPHGRPAVWKLKLSDIDMNFERTY</sequence>
<dbReference type="Pfam" id="PF13589">
    <property type="entry name" value="HATPase_c_3"/>
    <property type="match status" value="1"/>
</dbReference>
<gene>
    <name evidence="4 7" type="primary">mutL</name>
    <name evidence="7" type="ORF">UR34_C0005G0029</name>
</gene>
<dbReference type="Gene3D" id="3.30.230.10">
    <property type="match status" value="1"/>
</dbReference>
<dbReference type="GO" id="GO:0030983">
    <property type="term" value="F:mismatched DNA binding"/>
    <property type="evidence" value="ECO:0007669"/>
    <property type="project" value="InterPro"/>
</dbReference>